<feature type="compositionally biased region" description="Basic residues" evidence="1">
    <location>
        <begin position="230"/>
        <end position="239"/>
    </location>
</feature>
<proteinExistence type="predicted"/>
<dbReference type="EMBL" id="BQNB010014139">
    <property type="protein sequence ID" value="GJT24479.1"/>
    <property type="molecule type" value="Genomic_DNA"/>
</dbReference>
<feature type="compositionally biased region" description="Acidic residues" evidence="1">
    <location>
        <begin position="274"/>
        <end position="285"/>
    </location>
</feature>
<evidence type="ECO:0000313" key="2">
    <source>
        <dbReference type="EMBL" id="GJT24479.1"/>
    </source>
</evidence>
<accession>A0ABQ5CH54</accession>
<comment type="caution">
    <text evidence="2">The sequence shown here is derived from an EMBL/GenBank/DDBJ whole genome shotgun (WGS) entry which is preliminary data.</text>
</comment>
<evidence type="ECO:0000313" key="3">
    <source>
        <dbReference type="Proteomes" id="UP001151760"/>
    </source>
</evidence>
<feature type="compositionally biased region" description="Basic and acidic residues" evidence="1">
    <location>
        <begin position="354"/>
        <end position="372"/>
    </location>
</feature>
<reference evidence="2" key="2">
    <citation type="submission" date="2022-01" db="EMBL/GenBank/DDBJ databases">
        <authorList>
            <person name="Yamashiro T."/>
            <person name="Shiraishi A."/>
            <person name="Satake H."/>
            <person name="Nakayama K."/>
        </authorList>
    </citation>
    <scope>NUCLEOTIDE SEQUENCE</scope>
</reference>
<feature type="compositionally biased region" description="Acidic residues" evidence="1">
    <location>
        <begin position="338"/>
        <end position="353"/>
    </location>
</feature>
<feature type="compositionally biased region" description="Basic and acidic residues" evidence="1">
    <location>
        <begin position="303"/>
        <end position="313"/>
    </location>
</feature>
<protein>
    <submittedName>
        <fullName evidence="2">Uncharacterized protein</fullName>
    </submittedName>
</protein>
<feature type="compositionally biased region" description="Basic and acidic residues" evidence="1">
    <location>
        <begin position="326"/>
        <end position="337"/>
    </location>
</feature>
<organism evidence="2 3">
    <name type="scientific">Tanacetum coccineum</name>
    <dbReference type="NCBI Taxonomy" id="301880"/>
    <lineage>
        <taxon>Eukaryota</taxon>
        <taxon>Viridiplantae</taxon>
        <taxon>Streptophyta</taxon>
        <taxon>Embryophyta</taxon>
        <taxon>Tracheophyta</taxon>
        <taxon>Spermatophyta</taxon>
        <taxon>Magnoliopsida</taxon>
        <taxon>eudicotyledons</taxon>
        <taxon>Gunneridae</taxon>
        <taxon>Pentapetalae</taxon>
        <taxon>asterids</taxon>
        <taxon>campanulids</taxon>
        <taxon>Asterales</taxon>
        <taxon>Asteraceae</taxon>
        <taxon>Asteroideae</taxon>
        <taxon>Anthemideae</taxon>
        <taxon>Anthemidinae</taxon>
        <taxon>Tanacetum</taxon>
    </lineage>
</organism>
<evidence type="ECO:0000256" key="1">
    <source>
        <dbReference type="SAM" id="MobiDB-lite"/>
    </source>
</evidence>
<dbReference type="Proteomes" id="UP001151760">
    <property type="component" value="Unassembled WGS sequence"/>
</dbReference>
<sequence length="372" mass="43056">MHQFWTTIKKIKNSDAYNFKLENKKFRVDMEELRYSGKCNMLSAIHTDQVHQPWRTFAAIINRCISGKTTGLDRLRESRAQILWGMYNKKNVDYVALLWEDFMYQADNREISSARKEHMPYPRFTKVIINHFISKNITIYMRNKINLHTIRDDSLLGTLKFVSKTQDYQQYGALIPDDMINQDIKVSIAYKTYYDFATGKVPPRKARKYKKFAAPSRKLSLIKEAEPVKKTKRVNRPAKKSTTAPTAGVAIRDTPGVSVLKKKAPAKADRSKDDNDDDSKDDNDDDVSKGDDDKADSDDDDGNEVHDNKRTNLDDDDDENPSFTLKDYDEKEHNKDYESDDDNENVFEEDDDNDLYKDVDMRSLGTKHGDAD</sequence>
<feature type="compositionally biased region" description="Acidic residues" evidence="1">
    <location>
        <begin position="293"/>
        <end position="302"/>
    </location>
</feature>
<feature type="region of interest" description="Disordered" evidence="1">
    <location>
        <begin position="223"/>
        <end position="372"/>
    </location>
</feature>
<name>A0ABQ5CH54_9ASTR</name>
<keyword evidence="3" id="KW-1185">Reference proteome</keyword>
<reference evidence="2" key="1">
    <citation type="journal article" date="2022" name="Int. J. Mol. Sci.">
        <title>Draft Genome of Tanacetum Coccineum: Genomic Comparison of Closely Related Tanacetum-Family Plants.</title>
        <authorList>
            <person name="Yamashiro T."/>
            <person name="Shiraishi A."/>
            <person name="Nakayama K."/>
            <person name="Satake H."/>
        </authorList>
    </citation>
    <scope>NUCLEOTIDE SEQUENCE</scope>
</reference>
<gene>
    <name evidence="2" type="ORF">Tco_0894416</name>
</gene>